<dbReference type="PANTHER" id="PTHR46013">
    <property type="entry name" value="VASCULAR CELL ADHESION MOLECULE 1"/>
    <property type="match status" value="1"/>
</dbReference>
<dbReference type="InterPro" id="IPR013783">
    <property type="entry name" value="Ig-like_fold"/>
</dbReference>
<dbReference type="SUPFAM" id="SSF48726">
    <property type="entry name" value="Immunoglobulin"/>
    <property type="match status" value="3"/>
</dbReference>
<dbReference type="Proteomes" id="UP000579812">
    <property type="component" value="Unassembled WGS sequence"/>
</dbReference>
<keyword evidence="1" id="KW-1133">Transmembrane helix</keyword>
<keyword evidence="1" id="KW-0812">Transmembrane</keyword>
<evidence type="ECO:0000313" key="4">
    <source>
        <dbReference type="EMBL" id="KAF4118219.1"/>
    </source>
</evidence>
<keyword evidence="5" id="KW-1185">Reference proteome</keyword>
<accession>A0A7J6DG54</accession>
<proteinExistence type="predicted"/>
<sequence length="409" mass="45725">MILPFPLILLPMASGVFGENWNVIYETESICAPKGSTVNMSCSYTYPQQYKLIDTFWIKRSDMKSLKEYPEYKDRVEYIEQRQNQTAVLRLHNITENDVSEYCFRLITNTEGQKWFGQPGIQLKVSALQVKAPQLVLEKERVNLTCETTCSLTDGFIWYKNGQALKIQSETLQLQSERSDSGRYSCAVRGHQHLPSPAVNITVLYPPKSVSVSISASGEIVKGDSVTLSCSSDSNPPALNFSWFKENQTSAVGSGQSFIISSFNSSHSGRYYCEAQNQYGSQRSASVLVSLKDAWNILYIIGLFAIIAAGFGLLLLIIVVIIVHKRKKIKNNDSQDTDNHLNGSQDIEPKKILYASVPYHNKNKDTNKPEEDEIQYASVTVHKPATEAKSTAGQENDLSVIYSSIKIST</sequence>
<dbReference type="EMBL" id="JAAMOB010000001">
    <property type="protein sequence ID" value="KAF4118219.1"/>
    <property type="molecule type" value="Genomic_DNA"/>
</dbReference>
<dbReference type="InterPro" id="IPR036179">
    <property type="entry name" value="Ig-like_dom_sf"/>
</dbReference>
<evidence type="ECO:0000313" key="5">
    <source>
        <dbReference type="Proteomes" id="UP000579812"/>
    </source>
</evidence>
<dbReference type="AlphaFoldDB" id="A0A7J6DG54"/>
<dbReference type="Pfam" id="PF13895">
    <property type="entry name" value="Ig_2"/>
    <property type="match status" value="2"/>
</dbReference>
<evidence type="ECO:0000256" key="1">
    <source>
        <dbReference type="SAM" id="Phobius"/>
    </source>
</evidence>
<dbReference type="InterPro" id="IPR007110">
    <property type="entry name" value="Ig-like_dom"/>
</dbReference>
<comment type="caution">
    <text evidence="4">The sequence shown here is derived from an EMBL/GenBank/DDBJ whole genome shotgun (WGS) entry which is preliminary data.</text>
</comment>
<dbReference type="InterPro" id="IPR003599">
    <property type="entry name" value="Ig_sub"/>
</dbReference>
<feature type="signal peptide" evidence="2">
    <location>
        <begin position="1"/>
        <end position="18"/>
    </location>
</feature>
<feature type="transmembrane region" description="Helical" evidence="1">
    <location>
        <begin position="297"/>
        <end position="323"/>
    </location>
</feature>
<organism evidence="4 5">
    <name type="scientific">Onychostoma macrolepis</name>
    <dbReference type="NCBI Taxonomy" id="369639"/>
    <lineage>
        <taxon>Eukaryota</taxon>
        <taxon>Metazoa</taxon>
        <taxon>Chordata</taxon>
        <taxon>Craniata</taxon>
        <taxon>Vertebrata</taxon>
        <taxon>Euteleostomi</taxon>
        <taxon>Actinopterygii</taxon>
        <taxon>Neopterygii</taxon>
        <taxon>Teleostei</taxon>
        <taxon>Ostariophysi</taxon>
        <taxon>Cypriniformes</taxon>
        <taxon>Cyprinidae</taxon>
        <taxon>Acrossocheilinae</taxon>
        <taxon>Onychostoma</taxon>
    </lineage>
</organism>
<dbReference type="Gene3D" id="2.60.40.10">
    <property type="entry name" value="Immunoglobulins"/>
    <property type="match status" value="3"/>
</dbReference>
<dbReference type="SMART" id="SM00408">
    <property type="entry name" value="IGc2"/>
    <property type="match status" value="2"/>
</dbReference>
<protein>
    <recommendedName>
        <fullName evidence="3">Ig-like domain-containing protein</fullName>
    </recommendedName>
</protein>
<keyword evidence="2" id="KW-0732">Signal</keyword>
<feature type="domain" description="Ig-like" evidence="3">
    <location>
        <begin position="119"/>
        <end position="202"/>
    </location>
</feature>
<dbReference type="PANTHER" id="PTHR46013:SF4">
    <property type="entry name" value="B-CELL RECEPTOR CD22-RELATED"/>
    <property type="match status" value="1"/>
</dbReference>
<gene>
    <name evidence="4" type="ORF">G5714_000270</name>
</gene>
<keyword evidence="1" id="KW-0472">Membrane</keyword>
<feature type="chain" id="PRO_5029487968" description="Ig-like domain-containing protein" evidence="2">
    <location>
        <begin position="19"/>
        <end position="409"/>
    </location>
</feature>
<evidence type="ECO:0000256" key="2">
    <source>
        <dbReference type="SAM" id="SignalP"/>
    </source>
</evidence>
<feature type="domain" description="Ig-like" evidence="3">
    <location>
        <begin position="207"/>
        <end position="290"/>
    </location>
</feature>
<name>A0A7J6DG54_9TELE</name>
<evidence type="ECO:0000259" key="3">
    <source>
        <dbReference type="PROSITE" id="PS50835"/>
    </source>
</evidence>
<dbReference type="SMART" id="SM00409">
    <property type="entry name" value="IG"/>
    <property type="match status" value="3"/>
</dbReference>
<dbReference type="PROSITE" id="PS50835">
    <property type="entry name" value="IG_LIKE"/>
    <property type="match status" value="2"/>
</dbReference>
<dbReference type="InterPro" id="IPR003598">
    <property type="entry name" value="Ig_sub2"/>
</dbReference>
<reference evidence="4 5" key="1">
    <citation type="submission" date="2020-04" db="EMBL/GenBank/DDBJ databases">
        <title>Chromosome-level genome assembly of a cyprinid fish Onychostoma macrolepis by integration of Nanopore Sequencing, Bionano and Hi-C technology.</title>
        <authorList>
            <person name="Wang D."/>
        </authorList>
    </citation>
    <scope>NUCLEOTIDE SEQUENCE [LARGE SCALE GENOMIC DNA]</scope>
    <source>
        <strain evidence="4">SWU-2019</strain>
        <tissue evidence="4">Muscle</tissue>
    </source>
</reference>